<reference evidence="1 2" key="1">
    <citation type="journal article" date="2016" name="Nat. Microbiol.">
        <title>The Mouse Intestinal Bacterial Collection (miBC) provides host-specific insight into cultured diversity and functional potential of the gut microbiota.</title>
        <authorList>
            <person name="Lagkouvardos I."/>
            <person name="Pukall R."/>
            <person name="Abt B."/>
            <person name="Foesel B.U."/>
            <person name="Meier-Kolthoff J.P."/>
            <person name="Kumar N."/>
            <person name="Bresciani A."/>
            <person name="Martinez I."/>
            <person name="Just S."/>
            <person name="Ziegler C."/>
            <person name="Brugiroux S."/>
            <person name="Garzetti D."/>
            <person name="Wenning M."/>
            <person name="Bui T.P."/>
            <person name="Wang J."/>
            <person name="Hugenholtz F."/>
            <person name="Plugge C.M."/>
            <person name="Peterson D.A."/>
            <person name="Hornef M.W."/>
            <person name="Baines J.F."/>
            <person name="Smidt H."/>
            <person name="Walter J."/>
            <person name="Kristiansen K."/>
            <person name="Nielsen H.B."/>
            <person name="Haller D."/>
            <person name="Overmann J."/>
            <person name="Stecher B."/>
            <person name="Clavel T."/>
        </authorList>
    </citation>
    <scope>NUCLEOTIDE SEQUENCE [LARGE SCALE GENOMIC DNA]</scope>
    <source>
        <strain evidence="1 2">DSM 28560</strain>
    </source>
</reference>
<dbReference type="SUPFAM" id="SSF46785">
    <property type="entry name" value="Winged helix' DNA-binding domain"/>
    <property type="match status" value="1"/>
</dbReference>
<comment type="caution">
    <text evidence="1">The sequence shown here is derived from an EMBL/GenBank/DDBJ whole genome shotgun (WGS) entry which is preliminary data.</text>
</comment>
<dbReference type="AlphaFoldDB" id="A0A4V2WST9"/>
<dbReference type="Gene3D" id="1.10.10.10">
    <property type="entry name" value="Winged helix-like DNA-binding domain superfamily/Winged helix DNA-binding domain"/>
    <property type="match status" value="1"/>
</dbReference>
<gene>
    <name evidence="1" type="ORF">E1963_02790</name>
</gene>
<dbReference type="InterPro" id="IPR036388">
    <property type="entry name" value="WH-like_DNA-bd_sf"/>
</dbReference>
<dbReference type="RefSeq" id="WP_132274993.1">
    <property type="nucleotide sequence ID" value="NZ_JAOBST010000003.1"/>
</dbReference>
<organism evidence="1 2">
    <name type="scientific">Extibacter muris</name>
    <dbReference type="NCBI Taxonomy" id="1796622"/>
    <lineage>
        <taxon>Bacteria</taxon>
        <taxon>Bacillati</taxon>
        <taxon>Bacillota</taxon>
        <taxon>Clostridia</taxon>
        <taxon>Lachnospirales</taxon>
        <taxon>Lachnospiraceae</taxon>
        <taxon>Extibacter</taxon>
    </lineage>
</organism>
<keyword evidence="2" id="KW-1185">Reference proteome</keyword>
<dbReference type="Proteomes" id="UP000295710">
    <property type="component" value="Unassembled WGS sequence"/>
</dbReference>
<sequence length="441" mass="49817">MQTKIVVITSQFLYHFAEETLNSISPDCIIEVVAYTDFGHISRLYEEKEEEADGFMVSGSTAQAAIEKAIPNHKKPIIAFQADEANLYRILLERFVEKRDLDTRRVILDFLLPIHESATVEYFLHDIELPMIGTEIDEWLEQISIDDIRAVEAQMAQKAVQLWKENQIDLVICQYSSLIPVLEKHGIPYCYPYPAKENIQYLIENLMARIEINRLRENLPAVIAVADTTAEKTEQTGKALKEALLELKGDMALDIILQEEKDSYHMFTSLKVVNFLTEELRICHLSMDLKEKYGVDAAVGYGIGNNISDARGNAREALKEALVVRGSFVVDETHSLIGPLNTEQYMEVQKHISEDICRVAERCKLSTLTIQKMISIIKMTGTNKMTTQDLAERLGVTVRNANRILNNLEKGGAAVIVYTQSVTSKGRPVKVYELNFKGGGE</sequence>
<evidence type="ECO:0000313" key="2">
    <source>
        <dbReference type="Proteomes" id="UP000295710"/>
    </source>
</evidence>
<accession>A0A4V2WST9</accession>
<dbReference type="EMBL" id="SMMX01000002">
    <property type="protein sequence ID" value="TDA23030.1"/>
    <property type="molecule type" value="Genomic_DNA"/>
</dbReference>
<proteinExistence type="predicted"/>
<evidence type="ECO:0008006" key="3">
    <source>
        <dbReference type="Google" id="ProtNLM"/>
    </source>
</evidence>
<evidence type="ECO:0000313" key="1">
    <source>
        <dbReference type="EMBL" id="TDA23030.1"/>
    </source>
</evidence>
<name>A0A4V2WST9_9FIRM</name>
<dbReference type="InterPro" id="IPR036390">
    <property type="entry name" value="WH_DNA-bd_sf"/>
</dbReference>
<protein>
    <recommendedName>
        <fullName evidence="3">HTH domain-containing protein</fullName>
    </recommendedName>
</protein>